<dbReference type="Pfam" id="PF23755">
    <property type="entry name" value="Ig-like_IP5PC_F"/>
    <property type="match status" value="1"/>
</dbReference>
<keyword evidence="3" id="KW-1185">Reference proteome</keyword>
<evidence type="ECO:0000313" key="2">
    <source>
        <dbReference type="EMBL" id="CAH9140598.1"/>
    </source>
</evidence>
<feature type="domain" description="IP5PC-F immunoglobulin-like" evidence="1">
    <location>
        <begin position="46"/>
        <end position="110"/>
    </location>
</feature>
<comment type="caution">
    <text evidence="2">The sequence shown here is derived from an EMBL/GenBank/DDBJ whole genome shotgun (WGS) entry which is preliminary data.</text>
</comment>
<evidence type="ECO:0000313" key="3">
    <source>
        <dbReference type="Proteomes" id="UP001152523"/>
    </source>
</evidence>
<accession>A0AAV0FYF2</accession>
<proteinExistence type="predicted"/>
<dbReference type="EMBL" id="CAMAPF010001023">
    <property type="protein sequence ID" value="CAH9140598.1"/>
    <property type="molecule type" value="Genomic_DNA"/>
</dbReference>
<dbReference type="AlphaFoldDB" id="A0AAV0FYF2"/>
<gene>
    <name evidence="2" type="ORF">CEPIT_LOCUS38482</name>
</gene>
<reference evidence="2" key="1">
    <citation type="submission" date="2022-07" db="EMBL/GenBank/DDBJ databases">
        <authorList>
            <person name="Macas J."/>
            <person name="Novak P."/>
            <person name="Neumann P."/>
        </authorList>
    </citation>
    <scope>NUCLEOTIDE SEQUENCE</scope>
</reference>
<dbReference type="InterPro" id="IPR056455">
    <property type="entry name" value="Ig-like_IP5PC_F"/>
</dbReference>
<organism evidence="2 3">
    <name type="scientific">Cuscuta epithymum</name>
    <dbReference type="NCBI Taxonomy" id="186058"/>
    <lineage>
        <taxon>Eukaryota</taxon>
        <taxon>Viridiplantae</taxon>
        <taxon>Streptophyta</taxon>
        <taxon>Embryophyta</taxon>
        <taxon>Tracheophyta</taxon>
        <taxon>Spermatophyta</taxon>
        <taxon>Magnoliopsida</taxon>
        <taxon>eudicotyledons</taxon>
        <taxon>Gunneridae</taxon>
        <taxon>Pentapetalae</taxon>
        <taxon>asterids</taxon>
        <taxon>lamiids</taxon>
        <taxon>Solanales</taxon>
        <taxon>Convolvulaceae</taxon>
        <taxon>Cuscuteae</taxon>
        <taxon>Cuscuta</taxon>
        <taxon>Cuscuta subgen. Cuscuta</taxon>
    </lineage>
</organism>
<evidence type="ECO:0000259" key="1">
    <source>
        <dbReference type="Pfam" id="PF23755"/>
    </source>
</evidence>
<sequence length="111" mass="12860">MMHLACIYRIKKSRFINVTKRITIAKGIGHHIPNPWKWRSMPVFLQCMLPKIFRNDVQAFDHCPRGSFGFPGWLELSLVCGLLNEIMLLKYSSSQGDHKVEEFVDDVPQNS</sequence>
<protein>
    <recommendedName>
        <fullName evidence="1">IP5PC-F immunoglobulin-like domain-containing protein</fullName>
    </recommendedName>
</protein>
<dbReference type="Proteomes" id="UP001152523">
    <property type="component" value="Unassembled WGS sequence"/>
</dbReference>
<name>A0AAV0FYF2_9ASTE</name>